<dbReference type="AlphaFoldDB" id="X0S1M2"/>
<organism evidence="1">
    <name type="scientific">marine sediment metagenome</name>
    <dbReference type="NCBI Taxonomy" id="412755"/>
    <lineage>
        <taxon>unclassified sequences</taxon>
        <taxon>metagenomes</taxon>
        <taxon>ecological metagenomes</taxon>
    </lineage>
</organism>
<dbReference type="Pfam" id="PF03130">
    <property type="entry name" value="HEAT_PBS"/>
    <property type="match status" value="3"/>
</dbReference>
<name>X0S1M2_9ZZZZ</name>
<proteinExistence type="predicted"/>
<dbReference type="Gene3D" id="1.25.10.10">
    <property type="entry name" value="Leucine-rich Repeat Variant"/>
    <property type="match status" value="1"/>
</dbReference>
<dbReference type="PANTHER" id="PTHR12697">
    <property type="entry name" value="PBS LYASE HEAT-LIKE PROTEIN"/>
    <property type="match status" value="1"/>
</dbReference>
<gene>
    <name evidence="1" type="ORF">S01H1_05626</name>
</gene>
<dbReference type="SUPFAM" id="SSF48371">
    <property type="entry name" value="ARM repeat"/>
    <property type="match status" value="1"/>
</dbReference>
<dbReference type="InterPro" id="IPR011989">
    <property type="entry name" value="ARM-like"/>
</dbReference>
<dbReference type="SMART" id="SM00567">
    <property type="entry name" value="EZ_HEAT"/>
    <property type="match status" value="3"/>
</dbReference>
<dbReference type="PANTHER" id="PTHR12697:SF5">
    <property type="entry name" value="DEOXYHYPUSINE HYDROXYLASE"/>
    <property type="match status" value="1"/>
</dbReference>
<sequence>MGILKKLTKLFGPSEIKILKEKGDVEGLIQLMERFPHDYCGAIFKALGELGDERAVEPILKTLEKKPKTFLTVEAINAFRKIGSDRAVAALSKLLENPKTNHDEHIKIINALGEIRSESAIEQLINMLGDYLMYHVSWSGLFDRTEGDYAAHKLQEIGQPAIGLLTKAISEHENESLRQKAGEVLTAIENKE</sequence>
<dbReference type="EMBL" id="BARS01002929">
    <property type="protein sequence ID" value="GAF74948.1"/>
    <property type="molecule type" value="Genomic_DNA"/>
</dbReference>
<accession>X0S1M2</accession>
<evidence type="ECO:0008006" key="2">
    <source>
        <dbReference type="Google" id="ProtNLM"/>
    </source>
</evidence>
<comment type="caution">
    <text evidence="1">The sequence shown here is derived from an EMBL/GenBank/DDBJ whole genome shotgun (WGS) entry which is preliminary data.</text>
</comment>
<reference evidence="1" key="1">
    <citation type="journal article" date="2014" name="Front. Microbiol.">
        <title>High frequency of phylogenetically diverse reductive dehalogenase-homologous genes in deep subseafloor sedimentary metagenomes.</title>
        <authorList>
            <person name="Kawai M."/>
            <person name="Futagami T."/>
            <person name="Toyoda A."/>
            <person name="Takaki Y."/>
            <person name="Nishi S."/>
            <person name="Hori S."/>
            <person name="Arai W."/>
            <person name="Tsubouchi T."/>
            <person name="Morono Y."/>
            <person name="Uchiyama I."/>
            <person name="Ito T."/>
            <person name="Fujiyama A."/>
            <person name="Inagaki F."/>
            <person name="Takami H."/>
        </authorList>
    </citation>
    <scope>NUCLEOTIDE SEQUENCE</scope>
    <source>
        <strain evidence="1">Expedition CK06-06</strain>
    </source>
</reference>
<dbReference type="InterPro" id="IPR016024">
    <property type="entry name" value="ARM-type_fold"/>
</dbReference>
<protein>
    <recommendedName>
        <fullName evidence="2">HEAT repeat domain-containing protein</fullName>
    </recommendedName>
</protein>
<evidence type="ECO:0000313" key="1">
    <source>
        <dbReference type="EMBL" id="GAF74948.1"/>
    </source>
</evidence>
<dbReference type="InterPro" id="IPR004155">
    <property type="entry name" value="PBS_lyase_HEAT"/>
</dbReference>
<dbReference type="GO" id="GO:0016491">
    <property type="term" value="F:oxidoreductase activity"/>
    <property type="evidence" value="ECO:0007669"/>
    <property type="project" value="TreeGrafter"/>
</dbReference>